<protein>
    <submittedName>
        <fullName evidence="1">Uncharacterized protein</fullName>
    </submittedName>
</protein>
<sequence>METAASVQGGKGREGRCLILIAWLKGGSPPPSISAAFGLELPEKAARPFSRSFASSAVHISTRLDIFSFGALDQVRHCLITLHPTAKDCTAVGHLHRLMGKEKEIE</sequence>
<organism evidence="1 2">
    <name type="scientific">Ensete ventricosum</name>
    <name type="common">Abyssinian banana</name>
    <name type="synonym">Musa ensete</name>
    <dbReference type="NCBI Taxonomy" id="4639"/>
    <lineage>
        <taxon>Eukaryota</taxon>
        <taxon>Viridiplantae</taxon>
        <taxon>Streptophyta</taxon>
        <taxon>Embryophyta</taxon>
        <taxon>Tracheophyta</taxon>
        <taxon>Spermatophyta</taxon>
        <taxon>Magnoliopsida</taxon>
        <taxon>Liliopsida</taxon>
        <taxon>Zingiberales</taxon>
        <taxon>Musaceae</taxon>
        <taxon>Ensete</taxon>
    </lineage>
</organism>
<evidence type="ECO:0000313" key="1">
    <source>
        <dbReference type="EMBL" id="KAJ8486589.1"/>
    </source>
</evidence>
<comment type="caution">
    <text evidence="1">The sequence shown here is derived from an EMBL/GenBank/DDBJ whole genome shotgun (WGS) entry which is preliminary data.</text>
</comment>
<dbReference type="EMBL" id="JAQQAF010000005">
    <property type="protein sequence ID" value="KAJ8486589.1"/>
    <property type="molecule type" value="Genomic_DNA"/>
</dbReference>
<dbReference type="AlphaFoldDB" id="A0AAV8R1P0"/>
<gene>
    <name evidence="1" type="ORF">OPV22_019074</name>
</gene>
<proteinExistence type="predicted"/>
<reference evidence="1 2" key="1">
    <citation type="submission" date="2022-12" db="EMBL/GenBank/DDBJ databases">
        <title>Chromosome-scale assembly of the Ensete ventricosum genome.</title>
        <authorList>
            <person name="Dussert Y."/>
            <person name="Stocks J."/>
            <person name="Wendawek A."/>
            <person name="Woldeyes F."/>
            <person name="Nichols R.A."/>
            <person name="Borrell J.S."/>
        </authorList>
    </citation>
    <scope>NUCLEOTIDE SEQUENCE [LARGE SCALE GENOMIC DNA]</scope>
    <source>
        <strain evidence="2">cv. Maze</strain>
        <tissue evidence="1">Seeds</tissue>
    </source>
</reference>
<dbReference type="Proteomes" id="UP001222027">
    <property type="component" value="Unassembled WGS sequence"/>
</dbReference>
<name>A0AAV8R1P0_ENSVE</name>
<evidence type="ECO:0000313" key="2">
    <source>
        <dbReference type="Proteomes" id="UP001222027"/>
    </source>
</evidence>
<keyword evidence="2" id="KW-1185">Reference proteome</keyword>
<accession>A0AAV8R1P0</accession>